<keyword evidence="1" id="KW-0472">Membrane</keyword>
<protein>
    <submittedName>
        <fullName evidence="2">Uncharacterized protein</fullName>
    </submittedName>
</protein>
<name>A0A1W6L7B5_9BURK</name>
<feature type="transmembrane region" description="Helical" evidence="1">
    <location>
        <begin position="20"/>
        <end position="38"/>
    </location>
</feature>
<evidence type="ECO:0000313" key="2">
    <source>
        <dbReference type="EMBL" id="ARN20185.1"/>
    </source>
</evidence>
<dbReference type="AlphaFoldDB" id="A0A1W6L7B5"/>
<evidence type="ECO:0000256" key="1">
    <source>
        <dbReference type="SAM" id="Phobius"/>
    </source>
</evidence>
<dbReference type="Proteomes" id="UP000193427">
    <property type="component" value="Chromosome"/>
</dbReference>
<feature type="transmembrane region" description="Helical" evidence="1">
    <location>
        <begin position="141"/>
        <end position="163"/>
    </location>
</feature>
<feature type="transmembrane region" description="Helical" evidence="1">
    <location>
        <begin position="100"/>
        <end position="121"/>
    </location>
</feature>
<sequence>MLNPPRRTLLHLRQMPRALVRVLVVFGFGFLLPSALLFQAYTVMNRMDVGISAAVTPKLSDILPERAGKPVDAHDYAMAALIFVETSNRAVMVSKQQMKLAVMHIGFAVISIGLMLIALGIDAGGIDVTGQSPDSKYSVSLKVASTGVLVFVIGAGMATIGGIMKTEYQTLSTPSFSDGESVPAANVDSKKARRLAAMPPAIEWCRKNVPTPASKLDECLADAVRELSQ</sequence>
<evidence type="ECO:0000313" key="3">
    <source>
        <dbReference type="Proteomes" id="UP000193427"/>
    </source>
</evidence>
<organism evidence="2 3">
    <name type="scientific">Piscinibacter gummiphilus</name>
    <dbReference type="NCBI Taxonomy" id="946333"/>
    <lineage>
        <taxon>Bacteria</taxon>
        <taxon>Pseudomonadati</taxon>
        <taxon>Pseudomonadota</taxon>
        <taxon>Betaproteobacteria</taxon>
        <taxon>Burkholderiales</taxon>
        <taxon>Sphaerotilaceae</taxon>
        <taxon>Piscinibacter</taxon>
    </lineage>
</organism>
<keyword evidence="3" id="KW-1185">Reference proteome</keyword>
<dbReference type="EMBL" id="CP015118">
    <property type="protein sequence ID" value="ARN20185.1"/>
    <property type="molecule type" value="Genomic_DNA"/>
</dbReference>
<proteinExistence type="predicted"/>
<keyword evidence="1" id="KW-1133">Transmembrane helix</keyword>
<reference evidence="2 3" key="1">
    <citation type="submission" date="2016-04" db="EMBL/GenBank/DDBJ databases">
        <title>Complete genome sequence of natural rubber-degrading, novel Gram-negative bacterium, Rhizobacter gummiphilus strain NS21.</title>
        <authorList>
            <person name="Tabata M."/>
            <person name="Kasai D."/>
            <person name="Fukuda M."/>
        </authorList>
    </citation>
    <scope>NUCLEOTIDE SEQUENCE [LARGE SCALE GENOMIC DNA]</scope>
    <source>
        <strain evidence="2 3">NS21</strain>
    </source>
</reference>
<gene>
    <name evidence="2" type="ORF">A4W93_09835</name>
</gene>
<dbReference type="KEGG" id="rgu:A4W93_09835"/>
<accession>A0A1W6L7B5</accession>
<dbReference type="RefSeq" id="WP_085750452.1">
    <property type="nucleotide sequence ID" value="NZ_BSPR01000014.1"/>
</dbReference>
<keyword evidence="1" id="KW-0812">Transmembrane</keyword>